<comment type="caution">
    <text evidence="1">The sequence shown here is derived from an EMBL/GenBank/DDBJ whole genome shotgun (WGS) entry which is preliminary data.</text>
</comment>
<name>A0A931HC18_9SPHN</name>
<dbReference type="Proteomes" id="UP000617634">
    <property type="component" value="Unassembled WGS sequence"/>
</dbReference>
<evidence type="ECO:0000313" key="1">
    <source>
        <dbReference type="EMBL" id="MBH0112686.1"/>
    </source>
</evidence>
<reference evidence="1" key="1">
    <citation type="submission" date="2020-11" db="EMBL/GenBank/DDBJ databases">
        <title>Novosphingobium aureum sp. nov., a marine bacterium isolated from sediment of a salt flat.</title>
        <authorList>
            <person name="Yoo Y."/>
            <person name="Kim J.-J."/>
        </authorList>
    </citation>
    <scope>NUCLEOTIDE SEQUENCE</scope>
    <source>
        <strain evidence="1">YJ-S2-02</strain>
    </source>
</reference>
<accession>A0A931HC18</accession>
<gene>
    <name evidence="1" type="ORF">I5E68_06945</name>
</gene>
<sequence>MPYYRWLDARLWHPGRWAIIPDAPGAPSQLNDGYLNDWPFGQKGAPVWHMDGPIERLLRLCERWDRVCLGWTGPKVGAHDYRARMDEVGTALGNRWPVLHMLRGTAVAFDYPFASADSTSLAQNGWRYDTSLDFGDPWAGRRAYADRLEGKRRREELSA</sequence>
<dbReference type="RefSeq" id="WP_197162379.1">
    <property type="nucleotide sequence ID" value="NZ_JADZGI010000001.1"/>
</dbReference>
<evidence type="ECO:0000313" key="2">
    <source>
        <dbReference type="Proteomes" id="UP000617634"/>
    </source>
</evidence>
<proteinExistence type="predicted"/>
<protein>
    <submittedName>
        <fullName evidence="1">Uncharacterized protein</fullName>
    </submittedName>
</protein>
<dbReference type="AlphaFoldDB" id="A0A931HC18"/>
<organism evidence="1 2">
    <name type="scientific">Novosphingobium aureum</name>
    <dbReference type="NCBI Taxonomy" id="2792964"/>
    <lineage>
        <taxon>Bacteria</taxon>
        <taxon>Pseudomonadati</taxon>
        <taxon>Pseudomonadota</taxon>
        <taxon>Alphaproteobacteria</taxon>
        <taxon>Sphingomonadales</taxon>
        <taxon>Sphingomonadaceae</taxon>
        <taxon>Novosphingobium</taxon>
    </lineage>
</organism>
<dbReference type="EMBL" id="JADZGI010000001">
    <property type="protein sequence ID" value="MBH0112686.1"/>
    <property type="molecule type" value="Genomic_DNA"/>
</dbReference>
<keyword evidence="2" id="KW-1185">Reference proteome</keyword>